<evidence type="ECO:0000313" key="8">
    <source>
        <dbReference type="EMBL" id="ABR55177.1"/>
    </source>
</evidence>
<feature type="binding site" evidence="5">
    <location>
        <position position="102"/>
    </location>
    <ligand>
        <name>substrate</name>
    </ligand>
</feature>
<organism evidence="8 9">
    <name type="scientific">Methanococcus vannielii (strain ATCC 35089 / DSM 1224 / JCM 13029 / OCM 148 / SB)</name>
    <dbReference type="NCBI Taxonomy" id="406327"/>
    <lineage>
        <taxon>Archaea</taxon>
        <taxon>Methanobacteriati</taxon>
        <taxon>Methanobacteriota</taxon>
        <taxon>Methanomada group</taxon>
        <taxon>Methanococci</taxon>
        <taxon>Methanococcales</taxon>
        <taxon>Methanococcaceae</taxon>
        <taxon>Methanococcus</taxon>
    </lineage>
</organism>
<dbReference type="RefSeq" id="WP_012066092.1">
    <property type="nucleotide sequence ID" value="NC_009634.1"/>
</dbReference>
<keyword evidence="2 6" id="KW-0819">tRNA processing</keyword>
<keyword evidence="3 6" id="KW-0413">Isomerase</keyword>
<dbReference type="PANTHER" id="PTHR11142">
    <property type="entry name" value="PSEUDOURIDYLATE SYNTHASE"/>
    <property type="match status" value="1"/>
</dbReference>
<sequence length="265" mass="30877">MYIFKIAYDGRYSFQSQPHRNTVCDKITDTLLECGYLKEGEIPISYGGRTDLGVSALGNYIVYNITEKPVLSRIYSKLHKHGIWILGFNELKELPDVKYRHYRYILPNTGQDIELMKKASEKLIGTHSFHNLSKRDKTKNRSPIRTIYNIKIAKNEYFITIEIFGKSFLWNMVRKIVRLLSNVGLSKYKEFEKFIDDLLDRDVRMGVQPASAEGLILVDVKTNTEFKIDEYTVKKFDQYFKKSLNNHSMNMGLSKTMLSKNQVSL</sequence>
<dbReference type="InterPro" id="IPR020103">
    <property type="entry name" value="PsdUridine_synth_cat_dom_sf"/>
</dbReference>
<dbReference type="AlphaFoldDB" id="A6URQ5"/>
<evidence type="ECO:0000256" key="6">
    <source>
        <dbReference type="RuleBase" id="RU003792"/>
    </source>
</evidence>
<keyword evidence="9" id="KW-1185">Reference proteome</keyword>
<dbReference type="GO" id="GO:0160147">
    <property type="term" value="F:tRNA pseudouridine(38-40) synthase activity"/>
    <property type="evidence" value="ECO:0007669"/>
    <property type="project" value="UniProtKB-EC"/>
</dbReference>
<feature type="domain" description="Pseudouridine synthase I TruA alpha/beta" evidence="7">
    <location>
        <begin position="119"/>
        <end position="221"/>
    </location>
</feature>
<dbReference type="NCBIfam" id="TIGR00071">
    <property type="entry name" value="hisT_truA"/>
    <property type="match status" value="1"/>
</dbReference>
<dbReference type="eggNOG" id="arCOG04449">
    <property type="taxonomic scope" value="Archaea"/>
</dbReference>
<dbReference type="KEGG" id="mvn:Mevan_1280"/>
<dbReference type="GO" id="GO:0031119">
    <property type="term" value="P:tRNA pseudouridine synthesis"/>
    <property type="evidence" value="ECO:0007669"/>
    <property type="project" value="TreeGrafter"/>
</dbReference>
<name>A6URQ5_METVS</name>
<evidence type="ECO:0000256" key="4">
    <source>
        <dbReference type="PIRSR" id="PIRSR001430-1"/>
    </source>
</evidence>
<comment type="catalytic activity">
    <reaction evidence="6">
        <text>uridine(38/39/40) in tRNA = pseudouridine(38/39/40) in tRNA</text>
        <dbReference type="Rhea" id="RHEA:22376"/>
        <dbReference type="Rhea" id="RHEA-COMP:10085"/>
        <dbReference type="Rhea" id="RHEA-COMP:10087"/>
        <dbReference type="ChEBI" id="CHEBI:65314"/>
        <dbReference type="ChEBI" id="CHEBI:65315"/>
        <dbReference type="EC" id="5.4.99.12"/>
    </reaction>
</comment>
<feature type="active site" description="Nucleophile" evidence="4">
    <location>
        <position position="51"/>
    </location>
</feature>
<dbReference type="EC" id="5.4.99.12" evidence="6"/>
<dbReference type="InterPro" id="IPR020094">
    <property type="entry name" value="TruA/RsuA/RluB/E/F_N"/>
</dbReference>
<dbReference type="GeneID" id="5324726"/>
<gene>
    <name evidence="8" type="ordered locus">Mevan_1280</name>
</gene>
<evidence type="ECO:0000313" key="9">
    <source>
        <dbReference type="Proteomes" id="UP000001107"/>
    </source>
</evidence>
<evidence type="ECO:0000256" key="5">
    <source>
        <dbReference type="PIRSR" id="PIRSR001430-2"/>
    </source>
</evidence>
<dbReference type="Gene3D" id="3.30.70.660">
    <property type="entry name" value="Pseudouridine synthase I, catalytic domain, C-terminal subdomain"/>
    <property type="match status" value="1"/>
</dbReference>
<dbReference type="InterPro" id="IPR001406">
    <property type="entry name" value="PsdUridine_synth_TruA"/>
</dbReference>
<proteinExistence type="inferred from homology"/>
<dbReference type="PIRSF" id="PIRSF001430">
    <property type="entry name" value="tRNA_psdUrid_synth"/>
    <property type="match status" value="1"/>
</dbReference>
<dbReference type="InterPro" id="IPR020095">
    <property type="entry name" value="PsdUridine_synth_TruA_C"/>
</dbReference>
<dbReference type="SUPFAM" id="SSF55120">
    <property type="entry name" value="Pseudouridine synthase"/>
    <property type="match status" value="1"/>
</dbReference>
<dbReference type="Pfam" id="PF01416">
    <property type="entry name" value="PseudoU_synth_1"/>
    <property type="match status" value="1"/>
</dbReference>
<comment type="similarity">
    <text evidence="1 6">Belongs to the tRNA pseudouridine synthase TruA family.</text>
</comment>
<evidence type="ECO:0000256" key="2">
    <source>
        <dbReference type="ARBA" id="ARBA00022694"/>
    </source>
</evidence>
<dbReference type="Proteomes" id="UP000001107">
    <property type="component" value="Chromosome"/>
</dbReference>
<reference evidence="8" key="1">
    <citation type="submission" date="2007-06" db="EMBL/GenBank/DDBJ databases">
        <title>Complete sequence of Methanococcus vannielii SB.</title>
        <authorList>
            <consortium name="US DOE Joint Genome Institute"/>
            <person name="Copeland A."/>
            <person name="Lucas S."/>
            <person name="Lapidus A."/>
            <person name="Barry K."/>
            <person name="Glavina del Rio T."/>
            <person name="Dalin E."/>
            <person name="Tice H."/>
            <person name="Pitluck S."/>
            <person name="Chain P."/>
            <person name="Malfatti S."/>
            <person name="Shin M."/>
            <person name="Vergez L."/>
            <person name="Schmutz J."/>
            <person name="Larimer F."/>
            <person name="Land M."/>
            <person name="Hauser L."/>
            <person name="Kyrpides N."/>
            <person name="Anderson I."/>
            <person name="Sieprawska-Lupa M."/>
            <person name="Whitman W.B."/>
            <person name="Richardson P."/>
        </authorList>
    </citation>
    <scope>NUCLEOTIDE SEQUENCE [LARGE SCALE GENOMIC DNA]</scope>
    <source>
        <strain evidence="8">SB</strain>
    </source>
</reference>
<protein>
    <recommendedName>
        <fullName evidence="6">tRNA pseudouridine synthase</fullName>
        <ecNumber evidence="6">5.4.99.12</ecNumber>
    </recommendedName>
</protein>
<dbReference type="HOGENOM" id="CLU_014673_4_2_2"/>
<dbReference type="GO" id="GO:0003723">
    <property type="term" value="F:RNA binding"/>
    <property type="evidence" value="ECO:0007669"/>
    <property type="project" value="InterPro"/>
</dbReference>
<dbReference type="STRING" id="406327.Mevan_1280"/>
<dbReference type="Gene3D" id="3.30.70.580">
    <property type="entry name" value="Pseudouridine synthase I, catalytic domain, N-terminal subdomain"/>
    <property type="match status" value="1"/>
</dbReference>
<evidence type="ECO:0000256" key="3">
    <source>
        <dbReference type="ARBA" id="ARBA00023235"/>
    </source>
</evidence>
<dbReference type="InterPro" id="IPR020097">
    <property type="entry name" value="PsdUridine_synth_TruA_a/b_dom"/>
</dbReference>
<accession>A6URQ5</accession>
<dbReference type="EMBL" id="CP000742">
    <property type="protein sequence ID" value="ABR55177.1"/>
    <property type="molecule type" value="Genomic_DNA"/>
</dbReference>
<evidence type="ECO:0000259" key="7">
    <source>
        <dbReference type="Pfam" id="PF01416"/>
    </source>
</evidence>
<dbReference type="OrthoDB" id="25720at2157"/>
<evidence type="ECO:0000256" key="1">
    <source>
        <dbReference type="ARBA" id="ARBA00009375"/>
    </source>
</evidence>
<dbReference type="PANTHER" id="PTHR11142:SF0">
    <property type="entry name" value="TRNA PSEUDOURIDINE SYNTHASE-LIKE 1"/>
    <property type="match status" value="1"/>
</dbReference>